<dbReference type="KEGG" id="loi:92363767"/>
<keyword evidence="2" id="KW-0472">Membrane</keyword>
<keyword evidence="2" id="KW-0812">Transmembrane</keyword>
<keyword evidence="4" id="KW-1185">Reference proteome</keyword>
<dbReference type="Proteomes" id="UP000674143">
    <property type="component" value="Chromosome 13"/>
</dbReference>
<accession>A0A836HWY6</accession>
<comment type="caution">
    <text evidence="3">The sequence shown here is derived from an EMBL/GenBank/DDBJ whole genome shotgun (WGS) entry which is preliminary data.</text>
</comment>
<dbReference type="GeneID" id="92363767"/>
<evidence type="ECO:0000313" key="3">
    <source>
        <dbReference type="EMBL" id="KAG5484390.1"/>
    </source>
</evidence>
<feature type="transmembrane region" description="Helical" evidence="2">
    <location>
        <begin position="97"/>
        <end position="121"/>
    </location>
</feature>
<reference evidence="3 4" key="1">
    <citation type="submission" date="2021-02" db="EMBL/GenBank/DDBJ databases">
        <title>Leishmania (Mundinia) orientalis Genome sequencing and assembly.</title>
        <authorList>
            <person name="Almutairi H."/>
            <person name="Gatherer D."/>
        </authorList>
    </citation>
    <scope>NUCLEOTIDE SEQUENCE [LARGE SCALE GENOMIC DNA]</scope>
    <source>
        <strain evidence="3">LSCM4</strain>
    </source>
</reference>
<dbReference type="RefSeq" id="XP_067064883.1">
    <property type="nucleotide sequence ID" value="XM_067209833.1"/>
</dbReference>
<dbReference type="EMBL" id="JAFHLR010000013">
    <property type="protein sequence ID" value="KAG5484390.1"/>
    <property type="molecule type" value="Genomic_DNA"/>
</dbReference>
<gene>
    <name evidence="3" type="ORF">LSCM4_07957</name>
</gene>
<evidence type="ECO:0000313" key="4">
    <source>
        <dbReference type="Proteomes" id="UP000674143"/>
    </source>
</evidence>
<organism evidence="3 4">
    <name type="scientific">Leishmania orientalis</name>
    <dbReference type="NCBI Taxonomy" id="2249476"/>
    <lineage>
        <taxon>Eukaryota</taxon>
        <taxon>Discoba</taxon>
        <taxon>Euglenozoa</taxon>
        <taxon>Kinetoplastea</taxon>
        <taxon>Metakinetoplastina</taxon>
        <taxon>Trypanosomatida</taxon>
        <taxon>Trypanosomatidae</taxon>
        <taxon>Leishmaniinae</taxon>
        <taxon>Leishmania</taxon>
    </lineage>
</organism>
<dbReference type="AlphaFoldDB" id="A0A836HWY6"/>
<keyword evidence="2" id="KW-1133">Transmembrane helix</keyword>
<proteinExistence type="predicted"/>
<evidence type="ECO:0000256" key="2">
    <source>
        <dbReference type="SAM" id="Phobius"/>
    </source>
</evidence>
<evidence type="ECO:0000256" key="1">
    <source>
        <dbReference type="SAM" id="MobiDB-lite"/>
    </source>
</evidence>
<name>A0A836HWY6_9TRYP</name>
<feature type="region of interest" description="Disordered" evidence="1">
    <location>
        <begin position="133"/>
        <end position="159"/>
    </location>
</feature>
<feature type="region of interest" description="Disordered" evidence="1">
    <location>
        <begin position="174"/>
        <end position="197"/>
    </location>
</feature>
<sequence>MPLEQQRHQQQPLFPNVVDWRPAHKLLAVPPMERGVGPAVSGTIEWSAWDEAIRYALKLIIEYAVPLAAKETIRGMEYDLGGSLQPVNASWPQAYKWALVLVIVFSVICLGVVALVFRCIVLERSHAAQMAKGKSRGDLGEDNASSHRGLASRLAPQRETYAEEEGDYYYSSYSRGEDWEDRSSSISFWDSDHHGSA</sequence>
<protein>
    <submittedName>
        <fullName evidence="3">Uncharacterized protein</fullName>
    </submittedName>
</protein>